<comment type="similarity">
    <text evidence="1">Belongs to the ATP12 family.</text>
</comment>
<dbReference type="Proteomes" id="UP000557688">
    <property type="component" value="Unassembled WGS sequence"/>
</dbReference>
<dbReference type="Gene3D" id="3.30.2180.10">
    <property type="entry name" value="ATP12-like"/>
    <property type="match status" value="1"/>
</dbReference>
<keyword evidence="2" id="KW-0809">Transit peptide</keyword>
<sequence length="236" mass="25961">MSAPRRWREVGLDEVADGFEIRLDGRPLRLGDDLGLLIAKRPLAEAIRDEWQLAGQEEGCGVRPEAIELTRLAATQQHRIAPARAAMIEELLPWGRDDLLRYRDPDIAVAEEQAERWDPVLDGLARRHGLRPGIAIGLAPLVPQAGEDARWRAILSPLPDAALTALGTLVPALGSLVLALALVEDQIGPEQAVALSRLEESRQAARWGSDPVIEAKEASVLHEVRQAYRFLVLSRD</sequence>
<dbReference type="PANTHER" id="PTHR21013">
    <property type="entry name" value="ATP SYNTHASE MITOCHONDRIAL F1 COMPLEX ASSEMBLY FACTOR 2/ATP12 PROTEIN, MITOCHONDRIAL PRECURSOR"/>
    <property type="match status" value="1"/>
</dbReference>
<organism evidence="5 7">
    <name type="scientific">Endobacter medicaginis</name>
    <dbReference type="NCBI Taxonomy" id="1181271"/>
    <lineage>
        <taxon>Bacteria</taxon>
        <taxon>Pseudomonadati</taxon>
        <taxon>Pseudomonadota</taxon>
        <taxon>Alphaproteobacteria</taxon>
        <taxon>Acetobacterales</taxon>
        <taxon>Acetobacteraceae</taxon>
        <taxon>Endobacter</taxon>
    </lineage>
</organism>
<dbReference type="EMBL" id="JABXXQ010000318">
    <property type="protein sequence ID" value="NVN31235.1"/>
    <property type="molecule type" value="Genomic_DNA"/>
</dbReference>
<evidence type="ECO:0000313" key="6">
    <source>
        <dbReference type="Proteomes" id="UP000557688"/>
    </source>
</evidence>
<evidence type="ECO:0000256" key="3">
    <source>
        <dbReference type="ARBA" id="ARBA00023186"/>
    </source>
</evidence>
<evidence type="ECO:0000313" key="5">
    <source>
        <dbReference type="EMBL" id="NVN31235.1"/>
    </source>
</evidence>
<dbReference type="InterPro" id="IPR023335">
    <property type="entry name" value="ATP12_ortho_dom_sf"/>
</dbReference>
<dbReference type="AlphaFoldDB" id="A0A850NUU8"/>
<dbReference type="Pfam" id="PF07542">
    <property type="entry name" value="ATP12"/>
    <property type="match status" value="1"/>
</dbReference>
<accession>A0A850NUU8</accession>
<gene>
    <name evidence="4" type="ORF">FHR90_003199</name>
    <name evidence="5" type="ORF">HUK83_12935</name>
</gene>
<evidence type="ECO:0000256" key="1">
    <source>
        <dbReference type="ARBA" id="ARBA00008231"/>
    </source>
</evidence>
<reference evidence="5 7" key="1">
    <citation type="submission" date="2020-06" db="EMBL/GenBank/DDBJ databases">
        <title>Description of novel acetic acid bacteria.</title>
        <authorList>
            <person name="Sombolestani A."/>
        </authorList>
    </citation>
    <scope>NUCLEOTIDE SEQUENCE [LARGE SCALE GENOMIC DNA]</scope>
    <source>
        <strain evidence="5 7">LMG 26838</strain>
    </source>
</reference>
<evidence type="ECO:0000313" key="7">
    <source>
        <dbReference type="Proteomes" id="UP000565205"/>
    </source>
</evidence>
<reference evidence="4 6" key="2">
    <citation type="submission" date="2020-08" db="EMBL/GenBank/DDBJ databases">
        <title>Genomic Encyclopedia of Type Strains, Phase III (KMG-III): the genomes of soil and plant-associated and newly described type strains.</title>
        <authorList>
            <person name="Whitman W."/>
        </authorList>
    </citation>
    <scope>NUCLEOTIDE SEQUENCE [LARGE SCALE GENOMIC DNA]</scope>
    <source>
        <strain evidence="4 6">CECT 8088</strain>
    </source>
</reference>
<evidence type="ECO:0000256" key="2">
    <source>
        <dbReference type="ARBA" id="ARBA00022946"/>
    </source>
</evidence>
<dbReference type="Gene3D" id="1.10.3580.10">
    <property type="entry name" value="ATP12 ATPase"/>
    <property type="match status" value="1"/>
</dbReference>
<dbReference type="GO" id="GO:0043461">
    <property type="term" value="P:proton-transporting ATP synthase complex assembly"/>
    <property type="evidence" value="ECO:0007669"/>
    <property type="project" value="InterPro"/>
</dbReference>
<dbReference type="PANTHER" id="PTHR21013:SF10">
    <property type="entry name" value="ATP SYNTHASE MITOCHONDRIAL F1 COMPLEX ASSEMBLY FACTOR 2"/>
    <property type="match status" value="1"/>
</dbReference>
<dbReference type="Proteomes" id="UP000565205">
    <property type="component" value="Unassembled WGS sequence"/>
</dbReference>
<dbReference type="SUPFAM" id="SSF160909">
    <property type="entry name" value="ATP12-like"/>
    <property type="match status" value="1"/>
</dbReference>
<keyword evidence="3" id="KW-0143">Chaperone</keyword>
<comment type="caution">
    <text evidence="5">The sequence shown here is derived from an EMBL/GenBank/DDBJ whole genome shotgun (WGS) entry which is preliminary data.</text>
</comment>
<name>A0A850NUU8_9PROT</name>
<keyword evidence="6" id="KW-1185">Reference proteome</keyword>
<dbReference type="EMBL" id="JACHXV010000026">
    <property type="protein sequence ID" value="MBB3175345.1"/>
    <property type="molecule type" value="Genomic_DNA"/>
</dbReference>
<dbReference type="RefSeq" id="WP_176625407.1">
    <property type="nucleotide sequence ID" value="NZ_JABXXQ010000318.1"/>
</dbReference>
<protein>
    <submittedName>
        <fullName evidence="4">Chaperone required for assembly of F1-ATPase</fullName>
    </submittedName>
    <submittedName>
        <fullName evidence="5">Chaperone, ATP12</fullName>
    </submittedName>
</protein>
<proteinExistence type="inferred from homology"/>
<evidence type="ECO:0000313" key="4">
    <source>
        <dbReference type="EMBL" id="MBB3175345.1"/>
    </source>
</evidence>
<dbReference type="InterPro" id="IPR011419">
    <property type="entry name" value="ATP12_ATP_synth-F1-assembly"/>
</dbReference>
<dbReference type="InterPro" id="IPR042272">
    <property type="entry name" value="ATP12_ATP_synth-F1-assembly_N"/>
</dbReference>